<dbReference type="InterPro" id="IPR003340">
    <property type="entry name" value="B3_DNA-bd"/>
</dbReference>
<evidence type="ECO:0000256" key="2">
    <source>
        <dbReference type="ARBA" id="ARBA00023015"/>
    </source>
</evidence>
<evidence type="ECO:0000256" key="4">
    <source>
        <dbReference type="ARBA" id="ARBA00023163"/>
    </source>
</evidence>
<dbReference type="Gene3D" id="2.40.330.10">
    <property type="entry name" value="DNA-binding pseudobarrel domain"/>
    <property type="match status" value="1"/>
</dbReference>
<keyword evidence="7" id="KW-1185">Reference proteome</keyword>
<proteinExistence type="predicted"/>
<dbReference type="AlphaFoldDB" id="A0A1J7GX44"/>
<dbReference type="STRING" id="3871.A0A1J7GX44"/>
<dbReference type="GO" id="GO:0003677">
    <property type="term" value="F:DNA binding"/>
    <property type="evidence" value="ECO:0007669"/>
    <property type="project" value="UniProtKB-KW"/>
</dbReference>
<evidence type="ECO:0000256" key="5">
    <source>
        <dbReference type="ARBA" id="ARBA00023242"/>
    </source>
</evidence>
<dbReference type="OMA" id="ECSTELM"/>
<dbReference type="InterPro" id="IPR051442">
    <property type="entry name" value="B3_domain"/>
</dbReference>
<reference evidence="6 7" key="1">
    <citation type="journal article" date="2017" name="Plant Biotechnol. J.">
        <title>A comprehensive draft genome sequence for lupin (Lupinus angustifolius), an emerging health food: insights into plant-microbe interactions and legume evolution.</title>
        <authorList>
            <person name="Hane J.K."/>
            <person name="Ming Y."/>
            <person name="Kamphuis L.G."/>
            <person name="Nelson M.N."/>
            <person name="Garg G."/>
            <person name="Atkins C.A."/>
            <person name="Bayer P.E."/>
            <person name="Bravo A."/>
            <person name="Bringans S."/>
            <person name="Cannon S."/>
            <person name="Edwards D."/>
            <person name="Foley R."/>
            <person name="Gao L.L."/>
            <person name="Harrison M.J."/>
            <person name="Huang W."/>
            <person name="Hurgobin B."/>
            <person name="Li S."/>
            <person name="Liu C.W."/>
            <person name="McGrath A."/>
            <person name="Morahan G."/>
            <person name="Murray J."/>
            <person name="Weller J."/>
            <person name="Jian J."/>
            <person name="Singh K.B."/>
        </authorList>
    </citation>
    <scope>NUCLEOTIDE SEQUENCE [LARGE SCALE GENOMIC DNA]</scope>
    <source>
        <strain evidence="7">cv. Tanjil</strain>
        <tissue evidence="6">Whole plant</tissue>
    </source>
</reference>
<keyword evidence="4" id="KW-0804">Transcription</keyword>
<dbReference type="SUPFAM" id="SSF101936">
    <property type="entry name" value="DNA-binding pseudobarrel domain"/>
    <property type="match status" value="1"/>
</dbReference>
<name>A0A1J7GX44_LUPAN</name>
<accession>A0A1J7GX44</accession>
<evidence type="ECO:0000313" key="6">
    <source>
        <dbReference type="EMBL" id="OIV94148.1"/>
    </source>
</evidence>
<dbReference type="PANTHER" id="PTHR34269:SF11">
    <property type="entry name" value="B3 DOMAIN PROTEIN"/>
    <property type="match status" value="1"/>
</dbReference>
<evidence type="ECO:0000256" key="1">
    <source>
        <dbReference type="ARBA" id="ARBA00004123"/>
    </source>
</evidence>
<dbReference type="EMBL" id="CM007377">
    <property type="protein sequence ID" value="OIV94148.1"/>
    <property type="molecule type" value="Genomic_DNA"/>
</dbReference>
<dbReference type="PANTHER" id="PTHR34269">
    <property type="entry name" value="TRANSCRIPTION FACTOR B3-DOMAIN FAMILY-RELATED"/>
    <property type="match status" value="1"/>
</dbReference>
<dbReference type="GO" id="GO:0005634">
    <property type="term" value="C:nucleus"/>
    <property type="evidence" value="ECO:0007669"/>
    <property type="project" value="UniProtKB-SubCell"/>
</dbReference>
<organism evidence="6 7">
    <name type="scientific">Lupinus angustifolius</name>
    <name type="common">Narrow-leaved blue lupine</name>
    <dbReference type="NCBI Taxonomy" id="3871"/>
    <lineage>
        <taxon>Eukaryota</taxon>
        <taxon>Viridiplantae</taxon>
        <taxon>Streptophyta</taxon>
        <taxon>Embryophyta</taxon>
        <taxon>Tracheophyta</taxon>
        <taxon>Spermatophyta</taxon>
        <taxon>Magnoliopsida</taxon>
        <taxon>eudicotyledons</taxon>
        <taxon>Gunneridae</taxon>
        <taxon>Pentapetalae</taxon>
        <taxon>rosids</taxon>
        <taxon>fabids</taxon>
        <taxon>Fabales</taxon>
        <taxon>Fabaceae</taxon>
        <taxon>Papilionoideae</taxon>
        <taxon>50 kb inversion clade</taxon>
        <taxon>genistoids sensu lato</taxon>
        <taxon>core genistoids</taxon>
        <taxon>Genisteae</taxon>
        <taxon>Lupinus</taxon>
    </lineage>
</organism>
<comment type="subcellular location">
    <subcellularLocation>
        <location evidence="1">Nucleus</location>
    </subcellularLocation>
</comment>
<dbReference type="Gramene" id="OIV94148">
    <property type="protein sequence ID" value="OIV94148"/>
    <property type="gene ID" value="TanjilG_31573"/>
</dbReference>
<dbReference type="InterPro" id="IPR015300">
    <property type="entry name" value="DNA-bd_pseudobarrel_sf"/>
</dbReference>
<keyword evidence="2" id="KW-0805">Transcription regulation</keyword>
<dbReference type="Proteomes" id="UP000188354">
    <property type="component" value="Chromosome LG17"/>
</dbReference>
<protein>
    <recommendedName>
        <fullName evidence="8">TF-B3 domain-containing protein</fullName>
    </recommendedName>
</protein>
<keyword evidence="5" id="KW-0539">Nucleus</keyword>
<evidence type="ECO:0000313" key="7">
    <source>
        <dbReference type="Proteomes" id="UP000188354"/>
    </source>
</evidence>
<evidence type="ECO:0008006" key="8">
    <source>
        <dbReference type="Google" id="ProtNLM"/>
    </source>
</evidence>
<keyword evidence="3" id="KW-0238">DNA-binding</keyword>
<evidence type="ECO:0000256" key="3">
    <source>
        <dbReference type="ARBA" id="ARBA00023125"/>
    </source>
</evidence>
<dbReference type="CDD" id="cd10017">
    <property type="entry name" value="B3_DNA"/>
    <property type="match status" value="1"/>
</dbReference>
<gene>
    <name evidence="6" type="ORF">TanjilG_31573</name>
</gene>
<sequence>MAFNINTCSHLPLGMCPCVVTTKNDYSSSSSSNDNVCVHLSMGVCPCSYAYGSSSNGMSTCDTTRSHTPCSSSTKKRKYSQKDDSIGARKRACIDVETMRWGYSLDLMLYDDPWKIKKVLQKSDLGNMSRLLLPKDLAENLVLPVLNVDARRDAESERGTRVWIWDVDTNSMHSLLFKRWGSSKSYVFIDKWVQDFVKRRNLKEGDEVRFHWNPYNHHFAFTVLQVFKENCC</sequence>